<feature type="domain" description="NAD-dependent epimerase/dehydratase" evidence="3">
    <location>
        <begin position="11"/>
        <end position="269"/>
    </location>
</feature>
<dbReference type="GO" id="GO:0016616">
    <property type="term" value="F:oxidoreductase activity, acting on the CH-OH group of donors, NAD or NADP as acceptor"/>
    <property type="evidence" value="ECO:0007669"/>
    <property type="project" value="TreeGrafter"/>
</dbReference>
<dbReference type="InterPro" id="IPR036291">
    <property type="entry name" value="NAD(P)-bd_dom_sf"/>
</dbReference>
<accession>A0A5C3MXL5</accession>
<dbReference type="AlphaFoldDB" id="A0A5C3MXL5"/>
<dbReference type="InterPro" id="IPR001509">
    <property type="entry name" value="Epimerase_deHydtase"/>
</dbReference>
<protein>
    <submittedName>
        <fullName evidence="4">D-lactaldehyde dehydrogenase</fullName>
    </submittedName>
</protein>
<keyword evidence="1" id="KW-0560">Oxidoreductase</keyword>
<evidence type="ECO:0000256" key="2">
    <source>
        <dbReference type="ARBA" id="ARBA00023445"/>
    </source>
</evidence>
<keyword evidence="5" id="KW-1185">Reference proteome</keyword>
<organism evidence="4 5">
    <name type="scientific">Heliocybe sulcata</name>
    <dbReference type="NCBI Taxonomy" id="5364"/>
    <lineage>
        <taxon>Eukaryota</taxon>
        <taxon>Fungi</taxon>
        <taxon>Dikarya</taxon>
        <taxon>Basidiomycota</taxon>
        <taxon>Agaricomycotina</taxon>
        <taxon>Agaricomycetes</taxon>
        <taxon>Gloeophyllales</taxon>
        <taxon>Gloeophyllaceae</taxon>
        <taxon>Heliocybe</taxon>
    </lineage>
</organism>
<dbReference type="STRING" id="5364.A0A5C3MXL5"/>
<dbReference type="EMBL" id="ML213514">
    <property type="protein sequence ID" value="TFK50044.1"/>
    <property type="molecule type" value="Genomic_DNA"/>
</dbReference>
<name>A0A5C3MXL5_9AGAM</name>
<sequence>MPALTDTNATILVTGGSGFLGAWIVAKLLQRGYSVRAAVRTEAKGRHLLNVNERHGARLQIFAVGDISKSGAFDEAVRGVDGIVAAASPAALEAEEPKELIETAVNGATGMLKSVLKNGSSVKRIVFTSSFTTVLSYVDRPVTVDEDWWNDGCIRDCEVNGRKAQQMSKYAASKTLAEKAIWAFYEEHKARVNWDITVLNPPLIFGPVLHEVTGVDSLNSSSKYLYEALVEGKFLGGNPLTFPGRGWIDVRDAADAHVKSLETPAAGGERIIISTEAFVWQDLRTSDFLLDAANSLSPKPYHTVAKGISGERVRNITMDTRKARRILGLQYRTVEEMVKDTFADYVRRGW</sequence>
<dbReference type="Proteomes" id="UP000305948">
    <property type="component" value="Unassembled WGS sequence"/>
</dbReference>
<evidence type="ECO:0000256" key="1">
    <source>
        <dbReference type="ARBA" id="ARBA00023002"/>
    </source>
</evidence>
<dbReference type="OrthoDB" id="2735536at2759"/>
<evidence type="ECO:0000313" key="5">
    <source>
        <dbReference type="Proteomes" id="UP000305948"/>
    </source>
</evidence>
<evidence type="ECO:0000259" key="3">
    <source>
        <dbReference type="Pfam" id="PF01370"/>
    </source>
</evidence>
<dbReference type="SUPFAM" id="SSF51735">
    <property type="entry name" value="NAD(P)-binding Rossmann-fold domains"/>
    <property type="match status" value="1"/>
</dbReference>
<dbReference type="InterPro" id="IPR050425">
    <property type="entry name" value="NAD(P)_dehydrat-like"/>
</dbReference>
<dbReference type="PANTHER" id="PTHR10366:SF564">
    <property type="entry name" value="STEROL-4-ALPHA-CARBOXYLATE 3-DEHYDROGENASE, DECARBOXYLATING"/>
    <property type="match status" value="1"/>
</dbReference>
<comment type="similarity">
    <text evidence="2">Belongs to the NAD(P)-dependent epimerase/dehydratase family. Dihydroflavonol-4-reductase subfamily.</text>
</comment>
<proteinExistence type="inferred from homology"/>
<dbReference type="PANTHER" id="PTHR10366">
    <property type="entry name" value="NAD DEPENDENT EPIMERASE/DEHYDRATASE"/>
    <property type="match status" value="1"/>
</dbReference>
<dbReference type="Pfam" id="PF01370">
    <property type="entry name" value="Epimerase"/>
    <property type="match status" value="1"/>
</dbReference>
<reference evidence="4 5" key="1">
    <citation type="journal article" date="2019" name="Nat. Ecol. Evol.">
        <title>Megaphylogeny resolves global patterns of mushroom evolution.</title>
        <authorList>
            <person name="Varga T."/>
            <person name="Krizsan K."/>
            <person name="Foldi C."/>
            <person name="Dima B."/>
            <person name="Sanchez-Garcia M."/>
            <person name="Sanchez-Ramirez S."/>
            <person name="Szollosi G.J."/>
            <person name="Szarkandi J.G."/>
            <person name="Papp V."/>
            <person name="Albert L."/>
            <person name="Andreopoulos W."/>
            <person name="Angelini C."/>
            <person name="Antonin V."/>
            <person name="Barry K.W."/>
            <person name="Bougher N.L."/>
            <person name="Buchanan P."/>
            <person name="Buyck B."/>
            <person name="Bense V."/>
            <person name="Catcheside P."/>
            <person name="Chovatia M."/>
            <person name="Cooper J."/>
            <person name="Damon W."/>
            <person name="Desjardin D."/>
            <person name="Finy P."/>
            <person name="Geml J."/>
            <person name="Haridas S."/>
            <person name="Hughes K."/>
            <person name="Justo A."/>
            <person name="Karasinski D."/>
            <person name="Kautmanova I."/>
            <person name="Kiss B."/>
            <person name="Kocsube S."/>
            <person name="Kotiranta H."/>
            <person name="LaButti K.M."/>
            <person name="Lechner B.E."/>
            <person name="Liimatainen K."/>
            <person name="Lipzen A."/>
            <person name="Lukacs Z."/>
            <person name="Mihaltcheva S."/>
            <person name="Morgado L.N."/>
            <person name="Niskanen T."/>
            <person name="Noordeloos M.E."/>
            <person name="Ohm R.A."/>
            <person name="Ortiz-Santana B."/>
            <person name="Ovrebo C."/>
            <person name="Racz N."/>
            <person name="Riley R."/>
            <person name="Savchenko A."/>
            <person name="Shiryaev A."/>
            <person name="Soop K."/>
            <person name="Spirin V."/>
            <person name="Szebenyi C."/>
            <person name="Tomsovsky M."/>
            <person name="Tulloss R.E."/>
            <person name="Uehling J."/>
            <person name="Grigoriev I.V."/>
            <person name="Vagvolgyi C."/>
            <person name="Papp T."/>
            <person name="Martin F.M."/>
            <person name="Miettinen O."/>
            <person name="Hibbett D.S."/>
            <person name="Nagy L.G."/>
        </authorList>
    </citation>
    <scope>NUCLEOTIDE SEQUENCE [LARGE SCALE GENOMIC DNA]</scope>
    <source>
        <strain evidence="4 5">OMC1185</strain>
    </source>
</reference>
<gene>
    <name evidence="4" type="ORF">OE88DRAFT_1631967</name>
</gene>
<evidence type="ECO:0000313" key="4">
    <source>
        <dbReference type="EMBL" id="TFK50044.1"/>
    </source>
</evidence>
<dbReference type="Gene3D" id="3.40.50.720">
    <property type="entry name" value="NAD(P)-binding Rossmann-like Domain"/>
    <property type="match status" value="1"/>
</dbReference>